<accession>A0A7J6WPV3</accession>
<sequence length="102" mass="11195">MTAADSSSNRAVAAAVSYDRCNNTSCCMGYGSVLIFRLCRVVIYDQELCNELVISNEFPTFLSKKPSWMITSENRESLDDLLTSVVISLFLLNSSSHVTSVG</sequence>
<protein>
    <submittedName>
        <fullName evidence="1">Uncharacterized protein</fullName>
    </submittedName>
</protein>
<gene>
    <name evidence="1" type="ORF">FRX31_011936</name>
</gene>
<keyword evidence="2" id="KW-1185">Reference proteome</keyword>
<dbReference type="Proteomes" id="UP000554482">
    <property type="component" value="Unassembled WGS sequence"/>
</dbReference>
<comment type="caution">
    <text evidence="1">The sequence shown here is derived from an EMBL/GenBank/DDBJ whole genome shotgun (WGS) entry which is preliminary data.</text>
</comment>
<name>A0A7J6WPV3_THATH</name>
<dbReference type="EMBL" id="JABWDY010013185">
    <property type="protein sequence ID" value="KAF5198485.1"/>
    <property type="molecule type" value="Genomic_DNA"/>
</dbReference>
<evidence type="ECO:0000313" key="2">
    <source>
        <dbReference type="Proteomes" id="UP000554482"/>
    </source>
</evidence>
<dbReference type="AlphaFoldDB" id="A0A7J6WPV3"/>
<evidence type="ECO:0000313" key="1">
    <source>
        <dbReference type="EMBL" id="KAF5198485.1"/>
    </source>
</evidence>
<reference evidence="1 2" key="1">
    <citation type="submission" date="2020-06" db="EMBL/GenBank/DDBJ databases">
        <title>Transcriptomic and genomic resources for Thalictrum thalictroides and T. hernandezii: Facilitating candidate gene discovery in an emerging model plant lineage.</title>
        <authorList>
            <person name="Arias T."/>
            <person name="Riano-Pachon D.M."/>
            <person name="Di Stilio V.S."/>
        </authorList>
    </citation>
    <scope>NUCLEOTIDE SEQUENCE [LARGE SCALE GENOMIC DNA]</scope>
    <source>
        <strain evidence="2">cv. WT478/WT964</strain>
        <tissue evidence="1">Leaves</tissue>
    </source>
</reference>
<organism evidence="1 2">
    <name type="scientific">Thalictrum thalictroides</name>
    <name type="common">Rue-anemone</name>
    <name type="synonym">Anemone thalictroides</name>
    <dbReference type="NCBI Taxonomy" id="46969"/>
    <lineage>
        <taxon>Eukaryota</taxon>
        <taxon>Viridiplantae</taxon>
        <taxon>Streptophyta</taxon>
        <taxon>Embryophyta</taxon>
        <taxon>Tracheophyta</taxon>
        <taxon>Spermatophyta</taxon>
        <taxon>Magnoliopsida</taxon>
        <taxon>Ranunculales</taxon>
        <taxon>Ranunculaceae</taxon>
        <taxon>Thalictroideae</taxon>
        <taxon>Thalictrum</taxon>
    </lineage>
</organism>
<proteinExistence type="predicted"/>